<dbReference type="InterPro" id="IPR000601">
    <property type="entry name" value="PKD_dom"/>
</dbReference>
<dbReference type="CDD" id="cd00146">
    <property type="entry name" value="PKD"/>
    <property type="match status" value="1"/>
</dbReference>
<protein>
    <submittedName>
        <fullName evidence="2">Gliding motility-associated C-terminal domain-containing protein</fullName>
    </submittedName>
</protein>
<accession>A0A1M6W2Y8</accession>
<dbReference type="InterPro" id="IPR022409">
    <property type="entry name" value="PKD/Chitinase_dom"/>
</dbReference>
<reference evidence="2 3" key="1">
    <citation type="submission" date="2016-11" db="EMBL/GenBank/DDBJ databases">
        <authorList>
            <person name="Jaros S."/>
            <person name="Januszkiewicz K."/>
            <person name="Wedrychowicz H."/>
        </authorList>
    </citation>
    <scope>NUCLEOTIDE SEQUENCE [LARGE SCALE GENOMIC DNA]</scope>
    <source>
        <strain evidence="2 3">DSM 27406</strain>
    </source>
</reference>
<feature type="domain" description="PKD" evidence="1">
    <location>
        <begin position="329"/>
        <end position="372"/>
    </location>
</feature>
<dbReference type="PROSITE" id="PS50093">
    <property type="entry name" value="PKD"/>
    <property type="match status" value="1"/>
</dbReference>
<sequence>MKRVIFLVLSCCLLFLNAAGYHIIGGEIYYKTIGMSADSLRYRYLITLKLYRDADFTCGDRQGCIDRFENPSVANVYSANGTRILSSVYLYITAIKPLIDTLKNPCLAPQAQHLEVAFYEATIELPPVAGGYYVSSQRCCRGEKLTNIYDSEHEGSTYYTVIPGSETKPYNNSAYFNKDTTIVICNAIGFSVDYAAFDEDGDSLTYSLCSALTDGTLNNDRSSTTPPPYNTTVRYIPPYSGNNPMGGNPQISINNNGLITCTPDRPGKYVVTVCVNEYDRTTKKFLGTHSKDILMTVFDCTTKITATIPSVLRNCADEPTLAVPMPNYSNAGFTSTYYWNFGDGTDTLTTNKNLFQHVFPDTGVYKIKMVVNPGLACTDSTTGEVSNYPGLKADFKNTGFCKGDPIQFEDLSTYQYGTITNRKWELNGDSTIQDQSTRYLTYTFPSASVYSLTLTLNTNTQCEKSVTKDVRIYAVNPFAGNDTILVRGLPFTMQGSGGDTYQWTPGFGLSNPNIANPVLQSVTDTTYILKVSSLQGCVGYDTMSVKFYAGPEIYIPNAFSPNGDGVNDRFRFIPVGMVSYKYFRIFNRWGQELYASTDFRIGWDGTFLGKPAPVDTYIWILSGTDLSGQEIQRKGTVTLIR</sequence>
<dbReference type="NCBIfam" id="TIGR04131">
    <property type="entry name" value="Bac_Flav_CTERM"/>
    <property type="match status" value="1"/>
</dbReference>
<dbReference type="InterPro" id="IPR035986">
    <property type="entry name" value="PKD_dom_sf"/>
</dbReference>
<dbReference type="Pfam" id="PF18911">
    <property type="entry name" value="PKD_4"/>
    <property type="match status" value="1"/>
</dbReference>
<dbReference type="AlphaFoldDB" id="A0A1M6W2Y8"/>
<proteinExistence type="predicted"/>
<evidence type="ECO:0000313" key="2">
    <source>
        <dbReference type="EMBL" id="SHK88027.1"/>
    </source>
</evidence>
<dbReference type="Proteomes" id="UP000184420">
    <property type="component" value="Unassembled WGS sequence"/>
</dbReference>
<name>A0A1M6W2Y8_9BACT</name>
<gene>
    <name evidence="2" type="ORF">SAMN05444266_101461</name>
</gene>
<dbReference type="InterPro" id="IPR026341">
    <property type="entry name" value="T9SS_type_B"/>
</dbReference>
<dbReference type="Gene3D" id="2.60.40.10">
    <property type="entry name" value="Immunoglobulins"/>
    <property type="match status" value="2"/>
</dbReference>
<organism evidence="2 3">
    <name type="scientific">Chitinophaga jiangningensis</name>
    <dbReference type="NCBI Taxonomy" id="1419482"/>
    <lineage>
        <taxon>Bacteria</taxon>
        <taxon>Pseudomonadati</taxon>
        <taxon>Bacteroidota</taxon>
        <taxon>Chitinophagia</taxon>
        <taxon>Chitinophagales</taxon>
        <taxon>Chitinophagaceae</taxon>
        <taxon>Chitinophaga</taxon>
    </lineage>
</organism>
<dbReference type="STRING" id="1419482.SAMN05444266_101461"/>
<evidence type="ECO:0000313" key="3">
    <source>
        <dbReference type="Proteomes" id="UP000184420"/>
    </source>
</evidence>
<dbReference type="EMBL" id="FRBL01000001">
    <property type="protein sequence ID" value="SHK88027.1"/>
    <property type="molecule type" value="Genomic_DNA"/>
</dbReference>
<dbReference type="SMART" id="SM00089">
    <property type="entry name" value="PKD"/>
    <property type="match status" value="2"/>
</dbReference>
<dbReference type="Pfam" id="PF13585">
    <property type="entry name" value="CHU_C"/>
    <property type="match status" value="1"/>
</dbReference>
<dbReference type="InterPro" id="IPR013783">
    <property type="entry name" value="Ig-like_fold"/>
</dbReference>
<keyword evidence="3" id="KW-1185">Reference proteome</keyword>
<evidence type="ECO:0000259" key="1">
    <source>
        <dbReference type="PROSITE" id="PS50093"/>
    </source>
</evidence>
<dbReference type="OrthoDB" id="1490014at2"/>
<dbReference type="SUPFAM" id="SSF49299">
    <property type="entry name" value="PKD domain"/>
    <property type="match status" value="2"/>
</dbReference>